<dbReference type="PANTHER" id="PTHR45436">
    <property type="entry name" value="SENSOR HISTIDINE KINASE YKOH"/>
    <property type="match status" value="1"/>
</dbReference>
<keyword evidence="8" id="KW-1133">Transmembrane helix</keyword>
<feature type="domain" description="Histidine kinase" evidence="10">
    <location>
        <begin position="1"/>
        <end position="101"/>
    </location>
</feature>
<evidence type="ECO:0000256" key="6">
    <source>
        <dbReference type="ARBA" id="ARBA00022692"/>
    </source>
</evidence>
<dbReference type="SMART" id="SM00387">
    <property type="entry name" value="HATPase_c"/>
    <property type="match status" value="1"/>
</dbReference>
<name>A0A6J7SML4_9ZZZZ</name>
<dbReference type="GO" id="GO:0016020">
    <property type="term" value="C:membrane"/>
    <property type="evidence" value="ECO:0007669"/>
    <property type="project" value="UniProtKB-SubCell"/>
</dbReference>
<accession>A0A6J7SML4</accession>
<evidence type="ECO:0000256" key="1">
    <source>
        <dbReference type="ARBA" id="ARBA00000085"/>
    </source>
</evidence>
<dbReference type="InterPro" id="IPR050428">
    <property type="entry name" value="TCS_sensor_his_kinase"/>
</dbReference>
<evidence type="ECO:0000256" key="2">
    <source>
        <dbReference type="ARBA" id="ARBA00004370"/>
    </source>
</evidence>
<comment type="catalytic activity">
    <reaction evidence="1">
        <text>ATP + protein L-histidine = ADP + protein N-phospho-L-histidine.</text>
        <dbReference type="EC" id="2.7.13.3"/>
    </reaction>
</comment>
<evidence type="ECO:0000313" key="11">
    <source>
        <dbReference type="EMBL" id="CAB5042609.1"/>
    </source>
</evidence>
<dbReference type="GO" id="GO:0004673">
    <property type="term" value="F:protein histidine kinase activity"/>
    <property type="evidence" value="ECO:0007669"/>
    <property type="project" value="UniProtKB-EC"/>
</dbReference>
<proteinExistence type="predicted"/>
<dbReference type="InterPro" id="IPR003594">
    <property type="entry name" value="HATPase_dom"/>
</dbReference>
<organism evidence="11">
    <name type="scientific">freshwater metagenome</name>
    <dbReference type="NCBI Taxonomy" id="449393"/>
    <lineage>
        <taxon>unclassified sequences</taxon>
        <taxon>metagenomes</taxon>
        <taxon>ecological metagenomes</taxon>
    </lineage>
</organism>
<dbReference type="PRINTS" id="PR00344">
    <property type="entry name" value="BCTRLSENSOR"/>
</dbReference>
<evidence type="ECO:0000259" key="10">
    <source>
        <dbReference type="PROSITE" id="PS50109"/>
    </source>
</evidence>
<keyword evidence="9" id="KW-0472">Membrane</keyword>
<evidence type="ECO:0000256" key="7">
    <source>
        <dbReference type="ARBA" id="ARBA00022777"/>
    </source>
</evidence>
<dbReference type="PANTHER" id="PTHR45436:SF5">
    <property type="entry name" value="SENSOR HISTIDINE KINASE TRCS"/>
    <property type="match status" value="1"/>
</dbReference>
<evidence type="ECO:0000256" key="9">
    <source>
        <dbReference type="ARBA" id="ARBA00023136"/>
    </source>
</evidence>
<dbReference type="SUPFAM" id="SSF55874">
    <property type="entry name" value="ATPase domain of HSP90 chaperone/DNA topoisomerase II/histidine kinase"/>
    <property type="match status" value="1"/>
</dbReference>
<sequence length="106" mass="11635">MFSNIRRHTNIDDAVQVTLKRNRHEVDLVIEDSGPGLPDAAYTKGIQFFQRFDQSRSRESGGSGLGMSIVRGIVNSENGSIELKKSTLGGLAIHFTFPLAQNSSEN</sequence>
<reference evidence="11" key="1">
    <citation type="submission" date="2020-05" db="EMBL/GenBank/DDBJ databases">
        <authorList>
            <person name="Chiriac C."/>
            <person name="Salcher M."/>
            <person name="Ghai R."/>
            <person name="Kavagutti S V."/>
        </authorList>
    </citation>
    <scope>NUCLEOTIDE SEQUENCE</scope>
</reference>
<comment type="subcellular location">
    <subcellularLocation>
        <location evidence="2">Membrane</location>
    </subcellularLocation>
</comment>
<evidence type="ECO:0000256" key="3">
    <source>
        <dbReference type="ARBA" id="ARBA00012438"/>
    </source>
</evidence>
<dbReference type="InterPro" id="IPR036890">
    <property type="entry name" value="HATPase_C_sf"/>
</dbReference>
<gene>
    <name evidence="11" type="ORF">UFOPK4237_01577</name>
</gene>
<dbReference type="EMBL" id="CAFBPZ010000148">
    <property type="protein sequence ID" value="CAB5042609.1"/>
    <property type="molecule type" value="Genomic_DNA"/>
</dbReference>
<dbReference type="EC" id="2.7.13.3" evidence="3"/>
<protein>
    <recommendedName>
        <fullName evidence="3">histidine kinase</fullName>
        <ecNumber evidence="3">2.7.13.3</ecNumber>
    </recommendedName>
</protein>
<keyword evidence="4" id="KW-0597">Phosphoprotein</keyword>
<keyword evidence="5" id="KW-0808">Transferase</keyword>
<dbReference type="InterPro" id="IPR005467">
    <property type="entry name" value="His_kinase_dom"/>
</dbReference>
<dbReference type="Pfam" id="PF02518">
    <property type="entry name" value="HATPase_c"/>
    <property type="match status" value="1"/>
</dbReference>
<dbReference type="InterPro" id="IPR004358">
    <property type="entry name" value="Sig_transdc_His_kin-like_C"/>
</dbReference>
<dbReference type="PROSITE" id="PS50109">
    <property type="entry name" value="HIS_KIN"/>
    <property type="match status" value="1"/>
</dbReference>
<keyword evidence="6" id="KW-0812">Transmembrane</keyword>
<keyword evidence="7" id="KW-0418">Kinase</keyword>
<evidence type="ECO:0000256" key="8">
    <source>
        <dbReference type="ARBA" id="ARBA00022989"/>
    </source>
</evidence>
<dbReference type="Gene3D" id="3.30.565.10">
    <property type="entry name" value="Histidine kinase-like ATPase, C-terminal domain"/>
    <property type="match status" value="1"/>
</dbReference>
<evidence type="ECO:0000256" key="5">
    <source>
        <dbReference type="ARBA" id="ARBA00022679"/>
    </source>
</evidence>
<evidence type="ECO:0000256" key="4">
    <source>
        <dbReference type="ARBA" id="ARBA00022553"/>
    </source>
</evidence>
<dbReference type="AlphaFoldDB" id="A0A6J7SML4"/>